<feature type="region of interest" description="Disordered" evidence="1">
    <location>
        <begin position="81"/>
        <end position="100"/>
    </location>
</feature>
<accession>A0A069DN54</accession>
<sequence length="134" mass="15089">MDDTDSSISSTPSPPLINNDEFSNDSCDGCDVNNNSGKQNVDKALNADMTNPSTNSNITPIKTIKISKKTLELNVKQFTQYNRDQKNENRSNLTSHHHTSLKPLQLKFNFTVRKKKAYKEKQQTRSLTDITNGV</sequence>
<feature type="non-terminal residue" evidence="2">
    <location>
        <position position="134"/>
    </location>
</feature>
<feature type="compositionally biased region" description="Polar residues" evidence="1">
    <location>
        <begin position="20"/>
        <end position="38"/>
    </location>
</feature>
<evidence type="ECO:0000313" key="2">
    <source>
        <dbReference type="EMBL" id="JAC84967.1"/>
    </source>
</evidence>
<feature type="region of interest" description="Disordered" evidence="1">
    <location>
        <begin position="1"/>
        <end position="38"/>
    </location>
</feature>
<evidence type="ECO:0000256" key="1">
    <source>
        <dbReference type="SAM" id="MobiDB-lite"/>
    </source>
</evidence>
<feature type="compositionally biased region" description="Low complexity" evidence="1">
    <location>
        <begin position="1"/>
        <end position="11"/>
    </location>
</feature>
<dbReference type="EMBL" id="GBGP01000227">
    <property type="protein sequence ID" value="JAC84967.1"/>
    <property type="molecule type" value="mRNA"/>
</dbReference>
<name>A0A069DN54_9CNID</name>
<organism evidence="2">
    <name type="scientific">Clytia hemisphaerica</name>
    <dbReference type="NCBI Taxonomy" id="252671"/>
    <lineage>
        <taxon>Eukaryota</taxon>
        <taxon>Metazoa</taxon>
        <taxon>Cnidaria</taxon>
        <taxon>Hydrozoa</taxon>
        <taxon>Hydroidolina</taxon>
        <taxon>Leptothecata</taxon>
        <taxon>Obeliida</taxon>
        <taxon>Clytiidae</taxon>
        <taxon>Clytia</taxon>
    </lineage>
</organism>
<protein>
    <submittedName>
        <fullName evidence="2">Putative cnidarian restricted protein</fullName>
    </submittedName>
</protein>
<reference evidence="2" key="1">
    <citation type="journal article" date="2014" name="PLoS Genet.">
        <title>Differential Responses to Wnt and PCP Disruption Predict Expression and Developmental Function of Conserved and Novel Genes in a Cnidarian.</title>
        <authorList>
            <person name="Lapebie P."/>
            <person name="Ruggiero A."/>
            <person name="Barreau C."/>
            <person name="Chevalier S."/>
            <person name="Chang P."/>
            <person name="Dru P."/>
            <person name="Houliston E."/>
            <person name="Momose T."/>
        </authorList>
    </citation>
    <scope>NUCLEOTIDE SEQUENCE</scope>
</reference>
<dbReference type="AlphaFoldDB" id="A0A069DN54"/>
<proteinExistence type="evidence at transcript level"/>